<organism evidence="1 2">
    <name type="scientific">Rhodocollybia butyracea</name>
    <dbReference type="NCBI Taxonomy" id="206335"/>
    <lineage>
        <taxon>Eukaryota</taxon>
        <taxon>Fungi</taxon>
        <taxon>Dikarya</taxon>
        <taxon>Basidiomycota</taxon>
        <taxon>Agaricomycotina</taxon>
        <taxon>Agaricomycetes</taxon>
        <taxon>Agaricomycetidae</taxon>
        <taxon>Agaricales</taxon>
        <taxon>Marasmiineae</taxon>
        <taxon>Omphalotaceae</taxon>
        <taxon>Rhodocollybia</taxon>
    </lineage>
</organism>
<accession>A0A9P5PH18</accession>
<dbReference type="OrthoDB" id="5364171at2759"/>
<sequence>MRSSTVWFLSSRRQTSYNHIFKAPIWRLFGCLDVQSFQVTRSVKVMDNSPFYAYITCASTYYSPTLVLPRSVMVFSNGSVADEWWRFVSAAHSSKSGSSDSPDYPSYLAYLLGDKDFTITRTSAQLYMCKSKKMSRILINRIFGLDPLYEKFEGKLFVEQEGKTSSIVPSMRLTEHISGNWYYIRAKHDRNVYWINRRERGREIMLTTTNDTLRPAAFKIVGIDVPEGTVLIGSDKIKLLLGREHFLSYQNFYTGGKLLVIAARGEPGTGEPAEFLFSALGDGSITGLAGLPYGGISCELVNARL</sequence>
<dbReference type="Proteomes" id="UP000772434">
    <property type="component" value="Unassembled WGS sequence"/>
</dbReference>
<name>A0A9P5PH18_9AGAR</name>
<protein>
    <submittedName>
        <fullName evidence="1">Uncharacterized protein</fullName>
    </submittedName>
</protein>
<proteinExistence type="predicted"/>
<evidence type="ECO:0000313" key="1">
    <source>
        <dbReference type="EMBL" id="KAF9063129.1"/>
    </source>
</evidence>
<evidence type="ECO:0000313" key="2">
    <source>
        <dbReference type="Proteomes" id="UP000772434"/>
    </source>
</evidence>
<gene>
    <name evidence="1" type="ORF">BDP27DRAFT_251646</name>
</gene>
<comment type="caution">
    <text evidence="1">The sequence shown here is derived from an EMBL/GenBank/DDBJ whole genome shotgun (WGS) entry which is preliminary data.</text>
</comment>
<keyword evidence="2" id="KW-1185">Reference proteome</keyword>
<dbReference type="EMBL" id="JADNRY010000153">
    <property type="protein sequence ID" value="KAF9063129.1"/>
    <property type="molecule type" value="Genomic_DNA"/>
</dbReference>
<reference evidence="1" key="1">
    <citation type="submission" date="2020-11" db="EMBL/GenBank/DDBJ databases">
        <authorList>
            <consortium name="DOE Joint Genome Institute"/>
            <person name="Ahrendt S."/>
            <person name="Riley R."/>
            <person name="Andreopoulos W."/>
            <person name="Labutti K."/>
            <person name="Pangilinan J."/>
            <person name="Ruiz-Duenas F.J."/>
            <person name="Barrasa J.M."/>
            <person name="Sanchez-Garcia M."/>
            <person name="Camarero S."/>
            <person name="Miyauchi S."/>
            <person name="Serrano A."/>
            <person name="Linde D."/>
            <person name="Babiker R."/>
            <person name="Drula E."/>
            <person name="Ayuso-Fernandez I."/>
            <person name="Pacheco R."/>
            <person name="Padilla G."/>
            <person name="Ferreira P."/>
            <person name="Barriuso J."/>
            <person name="Kellner H."/>
            <person name="Castanera R."/>
            <person name="Alfaro M."/>
            <person name="Ramirez L."/>
            <person name="Pisabarro A.G."/>
            <person name="Kuo A."/>
            <person name="Tritt A."/>
            <person name="Lipzen A."/>
            <person name="He G."/>
            <person name="Yan M."/>
            <person name="Ng V."/>
            <person name="Cullen D."/>
            <person name="Martin F."/>
            <person name="Rosso M.-N."/>
            <person name="Henrissat B."/>
            <person name="Hibbett D."/>
            <person name="Martinez A.T."/>
            <person name="Grigoriev I.V."/>
        </authorList>
    </citation>
    <scope>NUCLEOTIDE SEQUENCE</scope>
    <source>
        <strain evidence="1">AH 40177</strain>
    </source>
</reference>
<dbReference type="AlphaFoldDB" id="A0A9P5PH18"/>